<proteinExistence type="inferred from homology"/>
<evidence type="ECO:0000256" key="4">
    <source>
        <dbReference type="ARBA" id="ARBA00022448"/>
    </source>
</evidence>
<evidence type="ECO:0000256" key="5">
    <source>
        <dbReference type="ARBA" id="ARBA00022490"/>
    </source>
</evidence>
<dbReference type="SUPFAM" id="SSF48371">
    <property type="entry name" value="ARM repeat"/>
    <property type="match status" value="1"/>
</dbReference>
<dbReference type="OrthoDB" id="3268246at2759"/>
<dbReference type="InterPro" id="IPR011989">
    <property type="entry name" value="ARM-like"/>
</dbReference>
<reference evidence="9 11" key="1">
    <citation type="journal article" date="2011" name="Science">
        <title>Comparative functional genomics of the fission yeasts.</title>
        <authorList>
            <person name="Rhind N."/>
            <person name="Chen Z."/>
            <person name="Yassour M."/>
            <person name="Thompson D.A."/>
            <person name="Haas B.J."/>
            <person name="Habib N."/>
            <person name="Wapinski I."/>
            <person name="Roy S."/>
            <person name="Lin M.F."/>
            <person name="Heiman D.I."/>
            <person name="Young S.K."/>
            <person name="Furuya K."/>
            <person name="Guo Y."/>
            <person name="Pidoux A."/>
            <person name="Chen H.M."/>
            <person name="Robbertse B."/>
            <person name="Goldberg J.M."/>
            <person name="Aoki K."/>
            <person name="Bayne E.H."/>
            <person name="Berlin A.M."/>
            <person name="Desjardins C.A."/>
            <person name="Dobbs E."/>
            <person name="Dukaj L."/>
            <person name="Fan L."/>
            <person name="FitzGerald M.G."/>
            <person name="French C."/>
            <person name="Gujja S."/>
            <person name="Hansen K."/>
            <person name="Keifenheim D."/>
            <person name="Levin J.Z."/>
            <person name="Mosher R.A."/>
            <person name="Mueller C.A."/>
            <person name="Pfiffner J."/>
            <person name="Priest M."/>
            <person name="Russ C."/>
            <person name="Smialowska A."/>
            <person name="Swoboda P."/>
            <person name="Sykes S.M."/>
            <person name="Vaughn M."/>
            <person name="Vengrova S."/>
            <person name="Yoder R."/>
            <person name="Zeng Q."/>
            <person name="Allshire R."/>
            <person name="Baulcombe D."/>
            <person name="Birren B.W."/>
            <person name="Brown W."/>
            <person name="Ekwall K."/>
            <person name="Kellis M."/>
            <person name="Leatherwood J."/>
            <person name="Levin H."/>
            <person name="Margalit H."/>
            <person name="Martienssen R."/>
            <person name="Nieduszynski C.A."/>
            <person name="Spatafora J.W."/>
            <person name="Friedman N."/>
            <person name="Dalgaard J.Z."/>
            <person name="Baumann P."/>
            <person name="Niki H."/>
            <person name="Regev A."/>
            <person name="Nusbaum C."/>
        </authorList>
    </citation>
    <scope>NUCLEOTIDE SEQUENCE [LARGE SCALE GENOMIC DNA]</scope>
    <source>
        <strain evidence="11">yFS275 / FY16936</strain>
    </source>
</reference>
<dbReference type="HOGENOM" id="CLU_009614_0_0_1"/>
<sequence length="966" mass="108693">MDGIPALLAGTLNTATAKSAEEALKSCEYQDRTFPIQLLELVNNDSCEVSIKLAASLYFKNYVRRHWDAEDDASIRISDNDKELIKSELVNLMMKSPTLIQVQLGEVISYIANYDFYEKWDSLLPDLISRLSPTDMTVNIPVLSTAHAIFKRWRPQFRSDELFLEIKYVLDRFCEPFLALFTQTTALLQSAPVQQDPTALELVLRVVLLECKIFYDLNCQDIPEFFEDHMDDFMNAFLYYFTYTNPLLETNDDAIETVIKVKASICEIVELYTLRYEEVFTKLTDFVNVTWTMLTSMSQDEKFDLLVGKAMAFLTSVIRVRRHAEFFLQDGVLQQFVELVVLPNICLRESDEEMFEDDPLEYVRRDLEGSSSDSRSRSAVDLVRGLLDHFDQQITAVISNHITQNLQEAGTNPALNWGKKYAALQLFSAIAIKGQSAKLGVTSVNLMVDVVSFFENFIKPDLAQPLGNVHPMVVTEEIKFVFTFRNQLSSEQLLQILPVIMGYLQSPSFVVHTYSAIAIDQLLTVKHKHVHIFTHLHIAPHLQGAYNQLFMLIESADTPQKLAENDHLMKAIMRLTIIASEAVLPTASFLLEHICKVTTEVSKNPSNPKFNHYLFETIGALIRNLSATGPSTLNQLETALFPVFQFILAEDVVEFIPYVLQLLSQLIEANANAPLPDFVVSLIQPCLAPALWDSKGNIPALVRLLQATISRGPQLFVTNNYVEPVLGIYQRLISSRVNDVHGFNLLEKVLTVFDANTLSPYINHIFFLILARLRNSKTERFVLRLTVFIFYLASMSTGYAGPENIIKGIDGVQAGVFGQIMTAFILPETQKIAVALDRKIVAVGATHFLKCEAFIAPGAPYERLIIPLLGAILKLFELPVEQAKGDEDLTDAIDADDLSFQASFSRLVTTGGKRIDPFPQVTDPKQHLALEMNTINKHTGNRLSQIVSTQLPGDGQSVLQSYGFVL</sequence>
<dbReference type="Pfam" id="PF03378">
    <property type="entry name" value="CAS_CSE1"/>
    <property type="match status" value="1"/>
</dbReference>
<dbReference type="EMBL" id="KE651167">
    <property type="protein sequence ID" value="EEB09183.1"/>
    <property type="molecule type" value="Genomic_DNA"/>
</dbReference>
<evidence type="ECO:0000313" key="10">
    <source>
        <dbReference type="JaponicusDB" id="SJAG_04366"/>
    </source>
</evidence>
<evidence type="ECO:0000256" key="1">
    <source>
        <dbReference type="ARBA" id="ARBA00004123"/>
    </source>
</evidence>
<evidence type="ECO:0000313" key="11">
    <source>
        <dbReference type="Proteomes" id="UP000001744"/>
    </source>
</evidence>
<dbReference type="InterPro" id="IPR001494">
    <property type="entry name" value="Importin-beta_N"/>
</dbReference>
<dbReference type="InterPro" id="IPR005043">
    <property type="entry name" value="XPO2_C"/>
</dbReference>
<dbReference type="RefSeq" id="XP_002175476.1">
    <property type="nucleotide sequence ID" value="XM_002175440.2"/>
</dbReference>
<dbReference type="GO" id="GO:0032991">
    <property type="term" value="C:protein-containing complex"/>
    <property type="evidence" value="ECO:0007669"/>
    <property type="project" value="EnsemblFungi"/>
</dbReference>
<dbReference type="STRING" id="402676.B6K6M9"/>
<dbReference type="GO" id="GO:0061015">
    <property type="term" value="P:snRNA import into nucleus"/>
    <property type="evidence" value="ECO:0007669"/>
    <property type="project" value="EnsemblFungi"/>
</dbReference>
<dbReference type="Gene3D" id="1.25.10.10">
    <property type="entry name" value="Leucine-rich Repeat Variant"/>
    <property type="match status" value="1"/>
</dbReference>
<dbReference type="SMART" id="SM00913">
    <property type="entry name" value="IBN_N"/>
    <property type="match status" value="1"/>
</dbReference>
<keyword evidence="11" id="KW-1185">Reference proteome</keyword>
<dbReference type="GO" id="GO:0006606">
    <property type="term" value="P:protein import into nucleus"/>
    <property type="evidence" value="ECO:0000318"/>
    <property type="project" value="GO_Central"/>
</dbReference>
<comment type="subcellular location">
    <subcellularLocation>
        <location evidence="2">Cytoplasm</location>
    </subcellularLocation>
    <subcellularLocation>
        <location evidence="1">Nucleus</location>
    </subcellularLocation>
</comment>
<comment type="similarity">
    <text evidence="3">Belongs to the XPO2/CSE1 family.</text>
</comment>
<keyword evidence="5" id="KW-0963">Cytoplasm</keyword>
<dbReference type="PROSITE" id="PS50166">
    <property type="entry name" value="IMPORTIN_B_NT"/>
    <property type="match status" value="1"/>
</dbReference>
<evidence type="ECO:0000256" key="3">
    <source>
        <dbReference type="ARBA" id="ARBA00008669"/>
    </source>
</evidence>
<accession>B6K6M9</accession>
<evidence type="ECO:0000256" key="2">
    <source>
        <dbReference type="ARBA" id="ARBA00004496"/>
    </source>
</evidence>
<evidence type="ECO:0000259" key="8">
    <source>
        <dbReference type="PROSITE" id="PS50166"/>
    </source>
</evidence>
<dbReference type="InterPro" id="IPR013713">
    <property type="entry name" value="XPO2_central"/>
</dbReference>
<name>B6K6M9_SCHJY</name>
<dbReference type="PANTHER" id="PTHR10997:SF8">
    <property type="entry name" value="EXPORTIN-2"/>
    <property type="match status" value="1"/>
</dbReference>
<dbReference type="Proteomes" id="UP000001744">
    <property type="component" value="Unassembled WGS sequence"/>
</dbReference>
<dbReference type="GO" id="GO:0005635">
    <property type="term" value="C:nuclear envelope"/>
    <property type="evidence" value="ECO:0000318"/>
    <property type="project" value="GO_Central"/>
</dbReference>
<dbReference type="GO" id="GO:0005049">
    <property type="term" value="F:nuclear export signal receptor activity"/>
    <property type="evidence" value="ECO:0000318"/>
    <property type="project" value="GO_Central"/>
</dbReference>
<evidence type="ECO:0000313" key="9">
    <source>
        <dbReference type="EMBL" id="EEB09183.1"/>
    </source>
</evidence>
<dbReference type="JaponicusDB" id="SJAG_04366">
    <property type="gene designation" value="kap109"/>
</dbReference>
<organism evidence="9 11">
    <name type="scientific">Schizosaccharomyces japonicus (strain yFS275 / FY16936)</name>
    <name type="common">Fission yeast</name>
    <dbReference type="NCBI Taxonomy" id="402676"/>
    <lineage>
        <taxon>Eukaryota</taxon>
        <taxon>Fungi</taxon>
        <taxon>Dikarya</taxon>
        <taxon>Ascomycota</taxon>
        <taxon>Taphrinomycotina</taxon>
        <taxon>Schizosaccharomycetes</taxon>
        <taxon>Schizosaccharomycetales</taxon>
        <taxon>Schizosaccharomycetaceae</taxon>
        <taxon>Schizosaccharomyces</taxon>
    </lineage>
</organism>
<dbReference type="Pfam" id="PF03810">
    <property type="entry name" value="IBN_N"/>
    <property type="match status" value="1"/>
</dbReference>
<dbReference type="GO" id="GO:0046827">
    <property type="term" value="P:positive regulation of protein export from nucleus"/>
    <property type="evidence" value="ECO:0007669"/>
    <property type="project" value="EnsemblFungi"/>
</dbReference>
<evidence type="ECO:0000256" key="7">
    <source>
        <dbReference type="ARBA" id="ARBA00023242"/>
    </source>
</evidence>
<dbReference type="OMA" id="AENEFLM"/>
<gene>
    <name evidence="10" type="primary">kap109</name>
    <name evidence="9" type="ORF">SJAG_04366</name>
</gene>
<dbReference type="AlphaFoldDB" id="B6K6M9"/>
<keyword evidence="7" id="KW-0539">Nucleus</keyword>
<dbReference type="eggNOG" id="KOG1992">
    <property type="taxonomic scope" value="Eukaryota"/>
</dbReference>
<dbReference type="PANTHER" id="PTHR10997">
    <property type="entry name" value="IMPORTIN-7, 8, 11"/>
    <property type="match status" value="1"/>
</dbReference>
<keyword evidence="6" id="KW-0653">Protein transport</keyword>
<dbReference type="VEuPathDB" id="FungiDB:SJAG_04366"/>
<dbReference type="GO" id="GO:0005829">
    <property type="term" value="C:cytosol"/>
    <property type="evidence" value="ECO:0000318"/>
    <property type="project" value="GO_Central"/>
</dbReference>
<feature type="domain" description="Importin N-terminal" evidence="8">
    <location>
        <begin position="20"/>
        <end position="95"/>
    </location>
</feature>
<protein>
    <submittedName>
        <fullName evidence="9">Karyopherin Kap109</fullName>
    </submittedName>
</protein>
<dbReference type="InterPro" id="IPR016024">
    <property type="entry name" value="ARM-type_fold"/>
</dbReference>
<dbReference type="GO" id="GO:0006611">
    <property type="term" value="P:protein export from nucleus"/>
    <property type="evidence" value="ECO:0000318"/>
    <property type="project" value="GO_Central"/>
</dbReference>
<keyword evidence="4" id="KW-0813">Transport</keyword>
<dbReference type="GO" id="GO:0031267">
    <property type="term" value="F:small GTPase binding"/>
    <property type="evidence" value="ECO:0007669"/>
    <property type="project" value="InterPro"/>
</dbReference>
<dbReference type="Pfam" id="PF08506">
    <property type="entry name" value="Cse1"/>
    <property type="match status" value="1"/>
</dbReference>
<dbReference type="GeneID" id="7050918"/>
<dbReference type="GO" id="GO:0034399">
    <property type="term" value="C:nuclear periphery"/>
    <property type="evidence" value="ECO:0007669"/>
    <property type="project" value="EnsemblFungi"/>
</dbReference>
<evidence type="ECO:0000256" key="6">
    <source>
        <dbReference type="ARBA" id="ARBA00022927"/>
    </source>
</evidence>